<dbReference type="Gene3D" id="3.10.129.10">
    <property type="entry name" value="Hotdog Thioesterase"/>
    <property type="match status" value="1"/>
</dbReference>
<evidence type="ECO:0000313" key="4">
    <source>
        <dbReference type="EMBL" id="GAA3711003.1"/>
    </source>
</evidence>
<evidence type="ECO:0000259" key="3">
    <source>
        <dbReference type="Pfam" id="PF03061"/>
    </source>
</evidence>
<dbReference type="PANTHER" id="PTHR43240:SF5">
    <property type="entry name" value="1,4-DIHYDROXY-2-NAPHTHOYL-COA THIOESTERASE 1"/>
    <property type="match status" value="1"/>
</dbReference>
<dbReference type="SUPFAM" id="SSF54637">
    <property type="entry name" value="Thioesterase/thiol ester dehydrase-isomerase"/>
    <property type="match status" value="1"/>
</dbReference>
<keyword evidence="5" id="KW-1185">Reference proteome</keyword>
<accession>A0ABP7DXI2</accession>
<dbReference type="RefSeq" id="WP_344813408.1">
    <property type="nucleotide sequence ID" value="NZ_BAAAYX010000013.1"/>
</dbReference>
<organism evidence="4 5">
    <name type="scientific">Microlunatus aurantiacus</name>
    <dbReference type="NCBI Taxonomy" id="446786"/>
    <lineage>
        <taxon>Bacteria</taxon>
        <taxon>Bacillati</taxon>
        <taxon>Actinomycetota</taxon>
        <taxon>Actinomycetes</taxon>
        <taxon>Propionibacteriales</taxon>
        <taxon>Propionibacteriaceae</taxon>
        <taxon>Microlunatus</taxon>
    </lineage>
</organism>
<dbReference type="InterPro" id="IPR029069">
    <property type="entry name" value="HotDog_dom_sf"/>
</dbReference>
<dbReference type="NCBIfam" id="TIGR00369">
    <property type="entry name" value="unchar_dom_1"/>
    <property type="match status" value="1"/>
</dbReference>
<evidence type="ECO:0000313" key="5">
    <source>
        <dbReference type="Proteomes" id="UP001500051"/>
    </source>
</evidence>
<dbReference type="EMBL" id="BAAAYX010000013">
    <property type="protein sequence ID" value="GAA3711003.1"/>
    <property type="molecule type" value="Genomic_DNA"/>
</dbReference>
<sequence>MSTPDKSTASALAAPPDLGPYANAIGLTVTAATPDELTASWTVVDALLQPYGLLHGGAHCSVVETLASVAAASWLGPSGQVVGTTNTTDFFRASRSGDRLVSTARPLHRGRSRQVWRVETVDEQGRLVAAGQVGIQNLTS</sequence>
<name>A0ABP7DXI2_9ACTN</name>
<evidence type="ECO:0000256" key="1">
    <source>
        <dbReference type="ARBA" id="ARBA00008324"/>
    </source>
</evidence>
<comment type="similarity">
    <text evidence="1">Belongs to the thioesterase PaaI family.</text>
</comment>
<comment type="caution">
    <text evidence="4">The sequence shown here is derived from an EMBL/GenBank/DDBJ whole genome shotgun (WGS) entry which is preliminary data.</text>
</comment>
<gene>
    <name evidence="4" type="ORF">GCM10022204_32070</name>
</gene>
<proteinExistence type="inferred from homology"/>
<keyword evidence="2" id="KW-0378">Hydrolase</keyword>
<dbReference type="InterPro" id="IPR003736">
    <property type="entry name" value="PAAI_dom"/>
</dbReference>
<dbReference type="PANTHER" id="PTHR43240">
    <property type="entry name" value="1,4-DIHYDROXY-2-NAPHTHOYL-COA THIOESTERASE 1"/>
    <property type="match status" value="1"/>
</dbReference>
<dbReference type="Proteomes" id="UP001500051">
    <property type="component" value="Unassembled WGS sequence"/>
</dbReference>
<dbReference type="CDD" id="cd03443">
    <property type="entry name" value="PaaI_thioesterase"/>
    <property type="match status" value="1"/>
</dbReference>
<protein>
    <submittedName>
        <fullName evidence="4">PaaI family thioesterase</fullName>
    </submittedName>
</protein>
<evidence type="ECO:0000256" key="2">
    <source>
        <dbReference type="ARBA" id="ARBA00022801"/>
    </source>
</evidence>
<feature type="domain" description="Thioesterase" evidence="3">
    <location>
        <begin position="51"/>
        <end position="129"/>
    </location>
</feature>
<dbReference type="Pfam" id="PF03061">
    <property type="entry name" value="4HBT"/>
    <property type="match status" value="1"/>
</dbReference>
<reference evidence="5" key="1">
    <citation type="journal article" date="2019" name="Int. J. Syst. Evol. Microbiol.">
        <title>The Global Catalogue of Microorganisms (GCM) 10K type strain sequencing project: providing services to taxonomists for standard genome sequencing and annotation.</title>
        <authorList>
            <consortium name="The Broad Institute Genomics Platform"/>
            <consortium name="The Broad Institute Genome Sequencing Center for Infectious Disease"/>
            <person name="Wu L."/>
            <person name="Ma J."/>
        </authorList>
    </citation>
    <scope>NUCLEOTIDE SEQUENCE [LARGE SCALE GENOMIC DNA]</scope>
    <source>
        <strain evidence="5">JCM 16548</strain>
    </source>
</reference>
<dbReference type="InterPro" id="IPR006683">
    <property type="entry name" value="Thioestr_dom"/>
</dbReference>